<dbReference type="AlphaFoldDB" id="A0AA37T6L4"/>
<dbReference type="GO" id="GO:0042834">
    <property type="term" value="F:peptidoglycan binding"/>
    <property type="evidence" value="ECO:0007669"/>
    <property type="project" value="InterPro"/>
</dbReference>
<evidence type="ECO:0000256" key="2">
    <source>
        <dbReference type="SAM" id="Phobius"/>
    </source>
</evidence>
<keyword evidence="2" id="KW-0472">Membrane</keyword>
<keyword evidence="5" id="KW-1185">Reference proteome</keyword>
<feature type="compositionally biased region" description="Polar residues" evidence="1">
    <location>
        <begin position="309"/>
        <end position="321"/>
    </location>
</feature>
<keyword evidence="2" id="KW-0812">Transmembrane</keyword>
<dbReference type="RefSeq" id="WP_232594325.1">
    <property type="nucleotide sequence ID" value="NZ_BSPD01000007.1"/>
</dbReference>
<dbReference type="EMBL" id="BSPD01000007">
    <property type="protein sequence ID" value="GLS24505.1"/>
    <property type="molecule type" value="Genomic_DNA"/>
</dbReference>
<organism evidence="4 5">
    <name type="scientific">Marinibactrum halimedae</name>
    <dbReference type="NCBI Taxonomy" id="1444977"/>
    <lineage>
        <taxon>Bacteria</taxon>
        <taxon>Pseudomonadati</taxon>
        <taxon>Pseudomonadota</taxon>
        <taxon>Gammaproteobacteria</taxon>
        <taxon>Cellvibrionales</taxon>
        <taxon>Cellvibrionaceae</taxon>
        <taxon>Marinibactrum</taxon>
    </lineage>
</organism>
<dbReference type="InterPro" id="IPR052026">
    <property type="entry name" value="ExeA_AAA_ATPase_DNA-bind"/>
</dbReference>
<dbReference type="InterPro" id="IPR027417">
    <property type="entry name" value="P-loop_NTPase"/>
</dbReference>
<feature type="region of interest" description="Disordered" evidence="1">
    <location>
        <begin position="295"/>
        <end position="322"/>
    </location>
</feature>
<dbReference type="PANTHER" id="PTHR35894:SF7">
    <property type="entry name" value="GENERAL SECRETION PATHWAY PROTEIN A-RELATED"/>
    <property type="match status" value="1"/>
</dbReference>
<dbReference type="InterPro" id="IPR049945">
    <property type="entry name" value="AAA_22"/>
</dbReference>
<keyword evidence="2" id="KW-1133">Transmembrane helix</keyword>
<feature type="transmembrane region" description="Helical" evidence="2">
    <location>
        <begin position="268"/>
        <end position="288"/>
    </location>
</feature>
<dbReference type="GO" id="GO:0016887">
    <property type="term" value="F:ATP hydrolysis activity"/>
    <property type="evidence" value="ECO:0007669"/>
    <property type="project" value="InterPro"/>
</dbReference>
<evidence type="ECO:0000256" key="1">
    <source>
        <dbReference type="SAM" id="MobiDB-lite"/>
    </source>
</evidence>
<comment type="caution">
    <text evidence="4">The sequence shown here is derived from an EMBL/GenBank/DDBJ whole genome shotgun (WGS) entry which is preliminary data.</text>
</comment>
<name>A0AA37T6L4_9GAMM</name>
<accession>A0AA37T6L4</accession>
<feature type="domain" description="ORC1/DEAH AAA+ ATPase" evidence="3">
    <location>
        <begin position="49"/>
        <end position="179"/>
    </location>
</feature>
<dbReference type="Gene3D" id="3.40.50.300">
    <property type="entry name" value="P-loop containing nucleotide triphosphate hydrolases"/>
    <property type="match status" value="1"/>
</dbReference>
<protein>
    <recommendedName>
        <fullName evidence="3">ORC1/DEAH AAA+ ATPase domain-containing protein</fullName>
    </recommendedName>
</protein>
<reference evidence="4 5" key="1">
    <citation type="journal article" date="2014" name="Int. J. Syst. Evol. Microbiol.">
        <title>Complete genome sequence of Corynebacterium casei LMG S-19264T (=DSM 44701T), isolated from a smear-ripened cheese.</title>
        <authorList>
            <consortium name="US DOE Joint Genome Institute (JGI-PGF)"/>
            <person name="Walter F."/>
            <person name="Albersmeier A."/>
            <person name="Kalinowski J."/>
            <person name="Ruckert C."/>
        </authorList>
    </citation>
    <scope>NUCLEOTIDE SEQUENCE [LARGE SCALE GENOMIC DNA]</scope>
    <source>
        <strain evidence="4 5">NBRC 110095</strain>
    </source>
</reference>
<sequence>MTQIHSPENYLETLGLTSLPFEGEGSKDGFIAKARLQQLEHAEHLCQFGNQVLVVCGQTGVGKSYFLETLSSSLSKSSPCLLLDSRQYLSSQQFLSHVCHHLHLNADEGATAGSLLALLRSRIAHSSDSPITLLLDSADTCKDELLGMLMTLALAAAESEESPAFRLVLAGTHALLQRLDALNLIEVMVYDMELASPTQEDWCRYVEECLEGAGSQGLIQIEPDFISDCAEKASGDVNHFNRMMMSHLMSMVEGEDKRVNRRLPPMHLSMLIGLGVLFVLVLVFGGWWSSEQTGFAASEGDTNPLGASKNATQKETVSEDSSLAEPIIDDVATPPVMGALQEIEKADEEKRKVITVSLPLSGTSEKAPSSSDYKTDAVLEGNAEQIDTQLEDGKVEMAKNIPDEIGVLVDEVTEPLPNRESVESPEVVQSIDANNIESYDAEDVYQREDSRFMLQVMGAESERAITQFLQGQPNRASLRLLKLKRGRKDWFVVVEGDYKSEAEARIGLQNLPNAQKKAGAWPRKISELKQQIDEYRRN</sequence>
<gene>
    <name evidence="4" type="ORF">GCM10007877_02170</name>
</gene>
<dbReference type="Proteomes" id="UP001156870">
    <property type="component" value="Unassembled WGS sequence"/>
</dbReference>
<dbReference type="SUPFAM" id="SSF52540">
    <property type="entry name" value="P-loop containing nucleoside triphosphate hydrolases"/>
    <property type="match status" value="1"/>
</dbReference>
<evidence type="ECO:0000313" key="5">
    <source>
        <dbReference type="Proteomes" id="UP001156870"/>
    </source>
</evidence>
<dbReference type="PANTHER" id="PTHR35894">
    <property type="entry name" value="GENERAL SECRETION PATHWAY PROTEIN A-RELATED"/>
    <property type="match status" value="1"/>
</dbReference>
<evidence type="ECO:0000259" key="3">
    <source>
        <dbReference type="Pfam" id="PF13401"/>
    </source>
</evidence>
<dbReference type="Gene3D" id="3.30.70.1070">
    <property type="entry name" value="Sporulation related repeat"/>
    <property type="match status" value="1"/>
</dbReference>
<proteinExistence type="predicted"/>
<dbReference type="Pfam" id="PF13401">
    <property type="entry name" value="AAA_22"/>
    <property type="match status" value="1"/>
</dbReference>
<dbReference type="InterPro" id="IPR036680">
    <property type="entry name" value="SPOR-like_sf"/>
</dbReference>
<evidence type="ECO:0000313" key="4">
    <source>
        <dbReference type="EMBL" id="GLS24505.1"/>
    </source>
</evidence>